<proteinExistence type="predicted"/>
<dbReference type="InterPro" id="IPR046960">
    <property type="entry name" value="PPR_At4g14850-like_plant"/>
</dbReference>
<dbReference type="Pfam" id="PF01535">
    <property type="entry name" value="PPR"/>
    <property type="match status" value="4"/>
</dbReference>
<comment type="caution">
    <text evidence="3">The sequence shown here is derived from an EMBL/GenBank/DDBJ whole genome shotgun (WGS) entry which is preliminary data.</text>
</comment>
<keyword evidence="1" id="KW-0677">Repeat</keyword>
<dbReference type="InterPro" id="IPR011990">
    <property type="entry name" value="TPR-like_helical_dom_sf"/>
</dbReference>
<dbReference type="GO" id="GO:0009451">
    <property type="term" value="P:RNA modification"/>
    <property type="evidence" value="ECO:0007669"/>
    <property type="project" value="InterPro"/>
</dbReference>
<dbReference type="PANTHER" id="PTHR47926">
    <property type="entry name" value="PENTATRICOPEPTIDE REPEAT-CONTAINING PROTEIN"/>
    <property type="match status" value="1"/>
</dbReference>
<dbReference type="Gene3D" id="1.25.40.10">
    <property type="entry name" value="Tetratricopeptide repeat domain"/>
    <property type="match status" value="2"/>
</dbReference>
<name>A0AA41RZQ9_PAPNU</name>
<dbReference type="NCBIfam" id="TIGR00756">
    <property type="entry name" value="PPR"/>
    <property type="match status" value="3"/>
</dbReference>
<organism evidence="3 4">
    <name type="scientific">Papaver nudicaule</name>
    <name type="common">Iceland poppy</name>
    <dbReference type="NCBI Taxonomy" id="74823"/>
    <lineage>
        <taxon>Eukaryota</taxon>
        <taxon>Viridiplantae</taxon>
        <taxon>Streptophyta</taxon>
        <taxon>Embryophyta</taxon>
        <taxon>Tracheophyta</taxon>
        <taxon>Spermatophyta</taxon>
        <taxon>Magnoliopsida</taxon>
        <taxon>Ranunculales</taxon>
        <taxon>Papaveraceae</taxon>
        <taxon>Papaveroideae</taxon>
        <taxon>Papaver</taxon>
    </lineage>
</organism>
<dbReference type="PANTHER" id="PTHR47926:SF472">
    <property type="entry name" value="REPEAT (PPR) SUPERFAMILY PROTEIN, PUTATIVE-RELATED"/>
    <property type="match status" value="1"/>
</dbReference>
<feature type="non-terminal residue" evidence="3">
    <location>
        <position position="1"/>
    </location>
</feature>
<dbReference type="Proteomes" id="UP001177140">
    <property type="component" value="Unassembled WGS sequence"/>
</dbReference>
<feature type="repeat" description="PPR" evidence="2">
    <location>
        <begin position="46"/>
        <end position="80"/>
    </location>
</feature>
<keyword evidence="4" id="KW-1185">Reference proteome</keyword>
<protein>
    <recommendedName>
        <fullName evidence="5">Pentatricopeptide repeat-containing protein</fullName>
    </recommendedName>
</protein>
<dbReference type="GO" id="GO:0003723">
    <property type="term" value="F:RNA binding"/>
    <property type="evidence" value="ECO:0007669"/>
    <property type="project" value="InterPro"/>
</dbReference>
<gene>
    <name evidence="3" type="ORF">MKW94_003420</name>
</gene>
<dbReference type="PROSITE" id="PS51375">
    <property type="entry name" value="PPR"/>
    <property type="match status" value="1"/>
</dbReference>
<dbReference type="EMBL" id="JAJJMA010098914">
    <property type="protein sequence ID" value="MCL7030219.1"/>
    <property type="molecule type" value="Genomic_DNA"/>
</dbReference>
<evidence type="ECO:0000256" key="2">
    <source>
        <dbReference type="PROSITE-ProRule" id="PRU00708"/>
    </source>
</evidence>
<evidence type="ECO:0000256" key="1">
    <source>
        <dbReference type="ARBA" id="ARBA00022737"/>
    </source>
</evidence>
<reference evidence="3" key="1">
    <citation type="submission" date="2022-03" db="EMBL/GenBank/DDBJ databases">
        <title>A functionally conserved STORR gene fusion in Papaver species that diverged 16.8 million years ago.</title>
        <authorList>
            <person name="Catania T."/>
        </authorList>
    </citation>
    <scope>NUCLEOTIDE SEQUENCE</scope>
    <source>
        <strain evidence="3">S-191538</strain>
    </source>
</reference>
<evidence type="ECO:0000313" key="3">
    <source>
        <dbReference type="EMBL" id="MCL7030219.1"/>
    </source>
</evidence>
<evidence type="ECO:0000313" key="4">
    <source>
        <dbReference type="Proteomes" id="UP001177140"/>
    </source>
</evidence>
<sequence>MFVVNGLITCYARLEELGLARKLFDQVQERDIVSWNSMIAGYSQCDGISYGCMIFGYMNHGFVDEALELFREMKNPGLSTWNSLISGLVQNNHHGCVREFLHEMQVMGFKPNS</sequence>
<dbReference type="InterPro" id="IPR002885">
    <property type="entry name" value="PPR_rpt"/>
</dbReference>
<dbReference type="AlphaFoldDB" id="A0AA41RZQ9"/>
<evidence type="ECO:0008006" key="5">
    <source>
        <dbReference type="Google" id="ProtNLM"/>
    </source>
</evidence>
<accession>A0AA41RZQ9</accession>